<gene>
    <name evidence="1" type="ORF">GP2143_01155</name>
</gene>
<protein>
    <submittedName>
        <fullName evidence="1">Uncharacterized protein</fullName>
    </submittedName>
</protein>
<comment type="caution">
    <text evidence="1">The sequence shown here is derived from an EMBL/GenBank/DDBJ whole genome shotgun (WGS) entry which is preliminary data.</text>
</comment>
<reference evidence="1 2" key="1">
    <citation type="journal article" date="2010" name="J. Bacteriol.">
        <title>Genome sequence of the oligotrophic marine Gammaproteobacterium HTCC2143, isolated from the Oregon Coast.</title>
        <authorList>
            <person name="Oh H.M."/>
            <person name="Kang I."/>
            <person name="Ferriera S."/>
            <person name="Giovannoni S.J."/>
            <person name="Cho J.C."/>
        </authorList>
    </citation>
    <scope>NUCLEOTIDE SEQUENCE [LARGE SCALE GENOMIC DNA]</scope>
    <source>
        <strain evidence="1 2">HTCC2143</strain>
    </source>
</reference>
<dbReference type="EMBL" id="AAVT01000011">
    <property type="protein sequence ID" value="EAW30010.1"/>
    <property type="molecule type" value="Genomic_DNA"/>
</dbReference>
<organism evidence="1 2">
    <name type="scientific">marine gamma proteobacterium HTCC2143</name>
    <dbReference type="NCBI Taxonomy" id="247633"/>
    <lineage>
        <taxon>Bacteria</taxon>
        <taxon>Pseudomonadati</taxon>
        <taxon>Pseudomonadota</taxon>
        <taxon>Gammaproteobacteria</taxon>
        <taxon>Cellvibrionales</taxon>
        <taxon>Spongiibacteraceae</taxon>
        <taxon>BD1-7 clade</taxon>
    </lineage>
</organism>
<sequence>MRNIDPALRLQDGENVQVEYKIVDNIHCGGGDKLKSFISLVGKFDLSP</sequence>
<dbReference type="OrthoDB" id="580775at2"/>
<keyword evidence="2" id="KW-1185">Reference proteome</keyword>
<proteinExistence type="predicted"/>
<name>A0YGG9_9GAMM</name>
<accession>A0YGG9</accession>
<evidence type="ECO:0000313" key="2">
    <source>
        <dbReference type="Proteomes" id="UP000004931"/>
    </source>
</evidence>
<evidence type="ECO:0000313" key="1">
    <source>
        <dbReference type="EMBL" id="EAW30010.1"/>
    </source>
</evidence>
<dbReference type="AlphaFoldDB" id="A0YGG9"/>
<dbReference type="Proteomes" id="UP000004931">
    <property type="component" value="Unassembled WGS sequence"/>
</dbReference>